<comment type="caution">
    <text evidence="2">The sequence shown here is derived from an EMBL/GenBank/DDBJ whole genome shotgun (WGS) entry which is preliminary data.</text>
</comment>
<reference evidence="2 3" key="1">
    <citation type="submission" date="2018-08" db="EMBL/GenBank/DDBJ databases">
        <title>Genomic Encyclopedia of Archaeal and Bacterial Type Strains, Phase II (KMG-II): from individual species to whole genera.</title>
        <authorList>
            <person name="Goeker M."/>
        </authorList>
    </citation>
    <scope>NUCLEOTIDE SEQUENCE [LARGE SCALE GENOMIC DNA]</scope>
    <source>
        <strain evidence="2 3">DSM 45791</strain>
    </source>
</reference>
<dbReference type="OrthoDB" id="572373at2"/>
<dbReference type="RefSeq" id="WP_116176959.1">
    <property type="nucleotide sequence ID" value="NZ_CP144375.1"/>
</dbReference>
<accession>A0A3E0HE07</accession>
<evidence type="ECO:0000313" key="2">
    <source>
        <dbReference type="EMBL" id="REH43499.1"/>
    </source>
</evidence>
<feature type="compositionally biased region" description="Low complexity" evidence="1">
    <location>
        <begin position="109"/>
        <end position="118"/>
    </location>
</feature>
<gene>
    <name evidence="2" type="ORF">BCF44_10942</name>
</gene>
<keyword evidence="3" id="KW-1185">Reference proteome</keyword>
<feature type="compositionally biased region" description="Basic and acidic residues" evidence="1">
    <location>
        <begin position="126"/>
        <end position="136"/>
    </location>
</feature>
<evidence type="ECO:0000256" key="1">
    <source>
        <dbReference type="SAM" id="MobiDB-lite"/>
    </source>
</evidence>
<name>A0A3E0HE07_9PSEU</name>
<dbReference type="Proteomes" id="UP000256269">
    <property type="component" value="Unassembled WGS sequence"/>
</dbReference>
<dbReference type="Pfam" id="PF14325">
    <property type="entry name" value="DUF4383"/>
    <property type="match status" value="1"/>
</dbReference>
<evidence type="ECO:0000313" key="3">
    <source>
        <dbReference type="Proteomes" id="UP000256269"/>
    </source>
</evidence>
<organism evidence="2 3">
    <name type="scientific">Kutzneria buriramensis</name>
    <dbReference type="NCBI Taxonomy" id="1045776"/>
    <lineage>
        <taxon>Bacteria</taxon>
        <taxon>Bacillati</taxon>
        <taxon>Actinomycetota</taxon>
        <taxon>Actinomycetes</taxon>
        <taxon>Pseudonocardiales</taxon>
        <taxon>Pseudonocardiaceae</taxon>
        <taxon>Kutzneria</taxon>
    </lineage>
</organism>
<sequence length="136" mass="14220">MSTDHGGFQLAASQKVTLVVGVLNLAAAALHVLPLSPVQHWAQLATGAAGLLMARSPDRARLFGMLLVVGYGAMLAWDLETATSFGAWLPVRMIASGVAIEVAAVRTGGRSAGAPSGSRPDRRRTRSDPRPGPRPR</sequence>
<dbReference type="EMBL" id="QUNO01000009">
    <property type="protein sequence ID" value="REH43499.1"/>
    <property type="molecule type" value="Genomic_DNA"/>
</dbReference>
<proteinExistence type="predicted"/>
<feature type="region of interest" description="Disordered" evidence="1">
    <location>
        <begin position="109"/>
        <end position="136"/>
    </location>
</feature>
<dbReference type="AlphaFoldDB" id="A0A3E0HE07"/>
<protein>
    <submittedName>
        <fullName evidence="2">Uncharacterized protein DUF4383</fullName>
    </submittedName>
</protein>